<dbReference type="GO" id="GO:0045254">
    <property type="term" value="C:pyruvate dehydrogenase complex"/>
    <property type="evidence" value="ECO:0007669"/>
    <property type="project" value="InterPro"/>
</dbReference>
<dbReference type="InterPro" id="IPR003016">
    <property type="entry name" value="2-oxoA_DH_lipoyl-BS"/>
</dbReference>
<organism evidence="7 8">
    <name type="scientific">Gloeomargarita lithophora Alchichica-D10</name>
    <dbReference type="NCBI Taxonomy" id="1188229"/>
    <lineage>
        <taxon>Bacteria</taxon>
        <taxon>Bacillati</taxon>
        <taxon>Cyanobacteriota</taxon>
        <taxon>Cyanophyceae</taxon>
        <taxon>Gloeomargaritales</taxon>
        <taxon>Gloeomargaritaceae</taxon>
        <taxon>Gloeomargarita</taxon>
    </lineage>
</organism>
<dbReference type="CDD" id="cd06849">
    <property type="entry name" value="lipoyl_domain"/>
    <property type="match status" value="1"/>
</dbReference>
<dbReference type="OrthoDB" id="9805770at2"/>
<dbReference type="Pfam" id="PF00198">
    <property type="entry name" value="2-oxoacid_dh"/>
    <property type="match status" value="1"/>
</dbReference>
<dbReference type="Pfam" id="PF00364">
    <property type="entry name" value="Biotin_lipoyl"/>
    <property type="match status" value="1"/>
</dbReference>
<dbReference type="Proteomes" id="UP000180235">
    <property type="component" value="Chromosome"/>
</dbReference>
<dbReference type="Gene3D" id="2.40.50.100">
    <property type="match status" value="1"/>
</dbReference>
<dbReference type="SUPFAM" id="SSF47005">
    <property type="entry name" value="Peripheral subunit-binding domain of 2-oxo acid dehydrogenase complex"/>
    <property type="match status" value="1"/>
</dbReference>
<accession>A0A1J0AGI2</accession>
<dbReference type="InterPro" id="IPR023213">
    <property type="entry name" value="CAT-like_dom_sf"/>
</dbReference>
<evidence type="ECO:0000313" key="8">
    <source>
        <dbReference type="Proteomes" id="UP000180235"/>
    </source>
</evidence>
<dbReference type="GO" id="GO:0006086">
    <property type="term" value="P:pyruvate decarboxylation to acetyl-CoA"/>
    <property type="evidence" value="ECO:0007669"/>
    <property type="project" value="InterPro"/>
</dbReference>
<dbReference type="InterPro" id="IPR036625">
    <property type="entry name" value="E3-bd_dom_sf"/>
</dbReference>
<dbReference type="STRING" id="1188229.GlitD10_2666"/>
<dbReference type="PANTHER" id="PTHR23151:SF75">
    <property type="entry name" value="DIHYDROLIPOYLLYSINE-RESIDUE ACETYLTRANSFERASE COMPONENT 5 OF PYRUVATE DEHYDROGENASE COMPLEX, CHLOROPLASTIC"/>
    <property type="match status" value="1"/>
</dbReference>
<dbReference type="InterPro" id="IPR000089">
    <property type="entry name" value="Biotin_lipoyl"/>
</dbReference>
<dbReference type="SUPFAM" id="SSF51230">
    <property type="entry name" value="Single hybrid motif"/>
    <property type="match status" value="1"/>
</dbReference>
<comment type="cofactor">
    <cofactor evidence="1 4">
        <name>(R)-lipoate</name>
        <dbReference type="ChEBI" id="CHEBI:83088"/>
    </cofactor>
</comment>
<keyword evidence="3 4" id="KW-0450">Lipoyl</keyword>
<dbReference type="RefSeq" id="WP_071455363.1">
    <property type="nucleotide sequence ID" value="NZ_CP017675.1"/>
</dbReference>
<evidence type="ECO:0000256" key="4">
    <source>
        <dbReference type="RuleBase" id="RU003423"/>
    </source>
</evidence>
<dbReference type="PROSITE" id="PS00189">
    <property type="entry name" value="LIPOYL"/>
    <property type="match status" value="1"/>
</dbReference>
<evidence type="ECO:0000256" key="1">
    <source>
        <dbReference type="ARBA" id="ARBA00001938"/>
    </source>
</evidence>
<evidence type="ECO:0000259" key="5">
    <source>
        <dbReference type="PROSITE" id="PS50968"/>
    </source>
</evidence>
<evidence type="ECO:0000313" key="7">
    <source>
        <dbReference type="EMBL" id="APB35008.1"/>
    </source>
</evidence>
<dbReference type="InterPro" id="IPR045257">
    <property type="entry name" value="E2/Pdx1"/>
</dbReference>
<dbReference type="InterPro" id="IPR001078">
    <property type="entry name" value="2-oxoacid_DH_actylTfrase"/>
</dbReference>
<dbReference type="SUPFAM" id="SSF52777">
    <property type="entry name" value="CoA-dependent acyltransferases"/>
    <property type="match status" value="1"/>
</dbReference>
<dbReference type="PANTHER" id="PTHR23151">
    <property type="entry name" value="DIHYDROLIPOAMIDE ACETYL/SUCCINYL-TRANSFERASE-RELATED"/>
    <property type="match status" value="1"/>
</dbReference>
<evidence type="ECO:0000259" key="6">
    <source>
        <dbReference type="PROSITE" id="PS51826"/>
    </source>
</evidence>
<dbReference type="InterPro" id="IPR011053">
    <property type="entry name" value="Single_hybrid_motif"/>
</dbReference>
<proteinExistence type="inferred from homology"/>
<comment type="similarity">
    <text evidence="2 4">Belongs to the 2-oxoacid dehydrogenase family.</text>
</comment>
<gene>
    <name evidence="7" type="primary">aceF</name>
    <name evidence="7" type="ORF">GlitD10_2666</name>
</gene>
<evidence type="ECO:0000256" key="2">
    <source>
        <dbReference type="ARBA" id="ARBA00007317"/>
    </source>
</evidence>
<dbReference type="Gene3D" id="4.10.320.10">
    <property type="entry name" value="E3-binding domain"/>
    <property type="match status" value="1"/>
</dbReference>
<dbReference type="PROSITE" id="PS51826">
    <property type="entry name" value="PSBD"/>
    <property type="match status" value="1"/>
</dbReference>
<dbReference type="PROSITE" id="PS50968">
    <property type="entry name" value="BIOTINYL_LIPOYL"/>
    <property type="match status" value="1"/>
</dbReference>
<feature type="domain" description="Peripheral subunit-binding (PSBD)" evidence="6">
    <location>
        <begin position="126"/>
        <end position="163"/>
    </location>
</feature>
<feature type="domain" description="Lipoyl-binding" evidence="5">
    <location>
        <begin position="2"/>
        <end position="77"/>
    </location>
</feature>
<evidence type="ECO:0000256" key="3">
    <source>
        <dbReference type="ARBA" id="ARBA00022823"/>
    </source>
</evidence>
<dbReference type="Gene3D" id="3.30.559.10">
    <property type="entry name" value="Chloramphenicol acetyltransferase-like domain"/>
    <property type="match status" value="1"/>
</dbReference>
<dbReference type="GO" id="GO:0004742">
    <property type="term" value="F:dihydrolipoyllysine-residue acetyltransferase activity"/>
    <property type="evidence" value="ECO:0007669"/>
    <property type="project" value="TreeGrafter"/>
</dbReference>
<keyword evidence="4 7" id="KW-0808">Transferase</keyword>
<sequence length="418" mass="44951">MIHPFEMPVLSSTMTEGKVVAWLKQVGDYVKANENIVVVESDKSDMESECFHDGYIATILVATGGKAPTGQVIALIAETVEEMQQVQQNPEKYLGNLVPAAQVPSTPVSPEPELVSATPVHNGRVMASPRAKKLAQQHHLDLAQIKGSGPYGRIVAEDVLQIAAPPSRSAPITPVVVAVPPATLPTPQPAIALGSGTITPLNTLQQAVVRNMLVSLTVPVFRVTYGITTNALDTLYQQIKAKGVTMTALFAKAIALTLTKHPLINSRYTDQGVQQPEGIHVAVAVAMDDGGLLTPVLAHADQQDIYTLSRSWQDLVKRARNKQLQPQEYNSGTFTLSNLGMFGVEQFDAILPPNQGAILAVGASQPEVVALPDGCMAVRRRMRVTLTCDHRVIYGAHAAAFLQDLAKRMETETQSLVL</sequence>
<dbReference type="KEGG" id="glt:GlitD10_2666"/>
<name>A0A1J0AGI2_9CYAN</name>
<protein>
    <recommendedName>
        <fullName evidence="4">Dihydrolipoamide acetyltransferase component of pyruvate dehydrogenase complex</fullName>
        <ecNumber evidence="4">2.3.1.-</ecNumber>
    </recommendedName>
</protein>
<dbReference type="EC" id="2.3.1.-" evidence="4"/>
<keyword evidence="8" id="KW-1185">Reference proteome</keyword>
<dbReference type="AlphaFoldDB" id="A0A1J0AGI2"/>
<keyword evidence="4 7" id="KW-0012">Acyltransferase</keyword>
<dbReference type="Pfam" id="PF02817">
    <property type="entry name" value="E3_binding"/>
    <property type="match status" value="1"/>
</dbReference>
<reference evidence="7 8" key="1">
    <citation type="submission" date="2016-10" db="EMBL/GenBank/DDBJ databases">
        <title>Description of Gloeomargarita lithophora gen. nov., sp. nov., a thylakoid-bearing basal-branching cyanobacterium with intracellular carbonates, and proposal for Gloeomargaritales ord. nov.</title>
        <authorList>
            <person name="Moreira D."/>
            <person name="Tavera R."/>
            <person name="Benzerara K."/>
            <person name="Skouri-Panet F."/>
            <person name="Couradeau E."/>
            <person name="Gerard E."/>
            <person name="Loussert C."/>
            <person name="Novelo E."/>
            <person name="Zivanovic Y."/>
            <person name="Lopez-Garcia P."/>
        </authorList>
    </citation>
    <scope>NUCLEOTIDE SEQUENCE [LARGE SCALE GENOMIC DNA]</scope>
    <source>
        <strain evidence="7 8">D10</strain>
    </source>
</reference>
<dbReference type="InterPro" id="IPR004167">
    <property type="entry name" value="PSBD"/>
</dbReference>
<dbReference type="EMBL" id="CP017675">
    <property type="protein sequence ID" value="APB35008.1"/>
    <property type="molecule type" value="Genomic_DNA"/>
</dbReference>